<dbReference type="OrthoDB" id="5194488at2"/>
<reference evidence="2 3" key="1">
    <citation type="submission" date="2019-09" db="EMBL/GenBank/DDBJ databases">
        <title>Goodfellowia gen. nov., a new genus of the Pseudonocardineae related to Actinoalloteichus, containing Goodfellowia coeruleoviolacea gen. nov., comb. nov. gen. nov., comb. nov.</title>
        <authorList>
            <person name="Labeda D."/>
        </authorList>
    </citation>
    <scope>NUCLEOTIDE SEQUENCE [LARGE SCALE GENOMIC DNA]</scope>
    <source>
        <strain evidence="2 3">AN110305</strain>
    </source>
</reference>
<keyword evidence="1" id="KW-0472">Membrane</keyword>
<organism evidence="2 3">
    <name type="scientific">Solihabitans fulvus</name>
    <dbReference type="NCBI Taxonomy" id="1892852"/>
    <lineage>
        <taxon>Bacteria</taxon>
        <taxon>Bacillati</taxon>
        <taxon>Actinomycetota</taxon>
        <taxon>Actinomycetes</taxon>
        <taxon>Pseudonocardiales</taxon>
        <taxon>Pseudonocardiaceae</taxon>
        <taxon>Solihabitans</taxon>
    </lineage>
</organism>
<evidence type="ECO:0000313" key="2">
    <source>
        <dbReference type="EMBL" id="KAA2252378.1"/>
    </source>
</evidence>
<evidence type="ECO:0000256" key="1">
    <source>
        <dbReference type="SAM" id="Phobius"/>
    </source>
</evidence>
<feature type="transmembrane region" description="Helical" evidence="1">
    <location>
        <begin position="38"/>
        <end position="57"/>
    </location>
</feature>
<keyword evidence="1" id="KW-1133">Transmembrane helix</keyword>
<dbReference type="RefSeq" id="WP_149854302.1">
    <property type="nucleotide sequence ID" value="NZ_VUOB01000075.1"/>
</dbReference>
<feature type="transmembrane region" description="Helical" evidence="1">
    <location>
        <begin position="69"/>
        <end position="91"/>
    </location>
</feature>
<dbReference type="Proteomes" id="UP000323454">
    <property type="component" value="Unassembled WGS sequence"/>
</dbReference>
<accession>A0A5B2WN45</accession>
<comment type="caution">
    <text evidence="2">The sequence shown here is derived from an EMBL/GenBank/DDBJ whole genome shotgun (WGS) entry which is preliminary data.</text>
</comment>
<keyword evidence="3" id="KW-1185">Reference proteome</keyword>
<reference evidence="2 3" key="2">
    <citation type="submission" date="2019-09" db="EMBL/GenBank/DDBJ databases">
        <authorList>
            <person name="Jin C."/>
        </authorList>
    </citation>
    <scope>NUCLEOTIDE SEQUENCE [LARGE SCALE GENOMIC DNA]</scope>
    <source>
        <strain evidence="2 3">AN110305</strain>
    </source>
</reference>
<gene>
    <name evidence="2" type="ORF">F0L68_35605</name>
</gene>
<protein>
    <recommendedName>
        <fullName evidence="4">TrbC/VIRB2 family protein</fullName>
    </recommendedName>
</protein>
<evidence type="ECO:0000313" key="3">
    <source>
        <dbReference type="Proteomes" id="UP000323454"/>
    </source>
</evidence>
<proteinExistence type="predicted"/>
<name>A0A5B2WN45_9PSEU</name>
<sequence>MTSSVAWVVWLVDQIPNPPPVAPPGSEQMESIVGNIKWIAGLSLVLCFFAGLAVWSAGRAVDHHRAGRIGAIMMIVGVAGGLAFAIGYPLISHFAGS</sequence>
<dbReference type="EMBL" id="VUOB01000075">
    <property type="protein sequence ID" value="KAA2252378.1"/>
    <property type="molecule type" value="Genomic_DNA"/>
</dbReference>
<keyword evidence="1" id="KW-0812">Transmembrane</keyword>
<evidence type="ECO:0008006" key="4">
    <source>
        <dbReference type="Google" id="ProtNLM"/>
    </source>
</evidence>
<dbReference type="AlphaFoldDB" id="A0A5B2WN45"/>